<dbReference type="InterPro" id="IPR012910">
    <property type="entry name" value="Plug_dom"/>
</dbReference>
<dbReference type="InterPro" id="IPR023996">
    <property type="entry name" value="TonB-dep_OMP_SusC/RagA"/>
</dbReference>
<proteinExistence type="inferred from homology"/>
<dbReference type="InterPro" id="IPR008969">
    <property type="entry name" value="CarboxyPept-like_regulatory"/>
</dbReference>
<evidence type="ECO:0000256" key="2">
    <source>
        <dbReference type="ARBA" id="ARBA00022448"/>
    </source>
</evidence>
<keyword evidence="15" id="KW-1185">Reference proteome</keyword>
<dbReference type="EMBL" id="JACIES010000003">
    <property type="protein sequence ID" value="MBB4025798.1"/>
    <property type="molecule type" value="Genomic_DNA"/>
</dbReference>
<evidence type="ECO:0000256" key="9">
    <source>
        <dbReference type="ARBA" id="ARBA00023237"/>
    </source>
</evidence>
<dbReference type="Pfam" id="PF07660">
    <property type="entry name" value="STN"/>
    <property type="match status" value="1"/>
</dbReference>
<feature type="signal peptide" evidence="12">
    <location>
        <begin position="1"/>
        <end position="17"/>
    </location>
</feature>
<evidence type="ECO:0000256" key="4">
    <source>
        <dbReference type="ARBA" id="ARBA00022496"/>
    </source>
</evidence>
<dbReference type="PROSITE" id="PS52016">
    <property type="entry name" value="TONB_DEPENDENT_REC_3"/>
    <property type="match status" value="1"/>
</dbReference>
<evidence type="ECO:0000256" key="12">
    <source>
        <dbReference type="SAM" id="SignalP"/>
    </source>
</evidence>
<keyword evidence="9 10" id="KW-0998">Cell outer membrane</keyword>
<sequence length="1110" mass="125810">MKLLAFFMLLGFCACHATISAQEARIDLKMSDATLSQVFRNIEQLTEYMFIYKSEDVQSIQHINVDVRQTMVRDVLEKCLENTGLSFLFKENVIIIQKKTTDQEKKENRITGKVTDEKKEPLPGVTVIIKGTKLGTVTDVDGKYTLAVPVGNNALVFSMIGMKQKEEVIGKRTQIDVVMEEEISELEDVVVTGYYTQAKNSFTGAARTITAEELQMGGNQNILTALQNVDPSFMKIDNNLAGSNPNVVPEFQIRGAGSISGIESEYEGNPNTPVFIVDGFETTAEKVYDMDPYRVASITLLKDAAATAIYGSRASNGVVVITTNAPANGKMQVSYNVDASFYIADLSDYNVCNAVEKLEIEKLAGMYTSKSVNQQLTLNKWYNEKLANIERGYDTYWLDKPLDAVAVANKHSLRLDGGNDNIRYGIELGYSNTPGVMKESGRRRLALGMELQYIYKNLTFRNNLTYSNVKAINSPYGSFSVYTKRNPYVRYKDDDGNYIYKVDEYVPIGGGGLGKDYYNPLYNTTLNTTDEEKYNDVTNNFGVDWSIMDGLRLKGSFSFTHQNTYKDNFKPAKHTDFADYEDDDFDRRGSYVGSRGENYSYDASLVMTYFYQLEKHVINANLGWNLQESVTREFTVKTEGFPNENLDYISFATQYEKDGSPAGDEYTSRLVGFLGNLNYSYDERYLLDLSFREDASSRFGSDKRWAPFWSVGLGWNLHNEGFLKNVTFINRLKIRGSYGLTGSQNYNPYQAMTTYKYLTGERYHHTVGAEVMALGNEKLGWQRTLQQNYGVDIDLWDERINFTGNYYIKLSKDVLTTVTLPPSLGFNSYMDNLGEVKNYGYELNLRVALVKNLSKQLYWSVNATALHNKNKLLKISNALRAYNDNQDEDTMSGSKSKESNRPKVRYVEGKSMNSIWVNQSLGVDPATGNELFQAVNGDIVTTWSTDNYVIGGCTDSDLEGTFGTNLAWKGLQLNVIFRYSYGGQIYNQTLVDKVQDAALRENVDRRVFEERWQKPGDRVMFTKLIGGATANATSVTKPTSRFIEDNNWLELSTLNLSYEFKMPWMKKIGLKRLKALFYMNDVFRVSTVKQERGIDYPFARNFSIGLQARF</sequence>
<dbReference type="InterPro" id="IPR011662">
    <property type="entry name" value="Secretin/TonB_short_N"/>
</dbReference>
<reference evidence="14 15" key="1">
    <citation type="submission" date="2020-08" db="EMBL/GenBank/DDBJ databases">
        <title>Genomic Encyclopedia of Type Strains, Phase IV (KMG-IV): sequencing the most valuable type-strain genomes for metagenomic binning, comparative biology and taxonomic classification.</title>
        <authorList>
            <person name="Goeker M."/>
        </authorList>
    </citation>
    <scope>NUCLEOTIDE SEQUENCE [LARGE SCALE GENOMIC DNA]</scope>
    <source>
        <strain evidence="14 15">DSM 105721</strain>
    </source>
</reference>
<dbReference type="GO" id="GO:0006826">
    <property type="term" value="P:iron ion transport"/>
    <property type="evidence" value="ECO:0007669"/>
    <property type="project" value="UniProtKB-KW"/>
</dbReference>
<keyword evidence="12" id="KW-0732">Signal</keyword>
<comment type="caution">
    <text evidence="14">The sequence shown here is derived from an EMBL/GenBank/DDBJ whole genome shotgun (WGS) entry which is preliminary data.</text>
</comment>
<keyword evidence="3 10" id="KW-1134">Transmembrane beta strand</keyword>
<organism evidence="14 15">
    <name type="scientific">Butyricimonas faecihominis</name>
    <dbReference type="NCBI Taxonomy" id="1472416"/>
    <lineage>
        <taxon>Bacteria</taxon>
        <taxon>Pseudomonadati</taxon>
        <taxon>Bacteroidota</taxon>
        <taxon>Bacteroidia</taxon>
        <taxon>Bacteroidales</taxon>
        <taxon>Odoribacteraceae</taxon>
        <taxon>Butyricimonas</taxon>
    </lineage>
</organism>
<dbReference type="GO" id="GO:0009279">
    <property type="term" value="C:cell outer membrane"/>
    <property type="evidence" value="ECO:0007669"/>
    <property type="project" value="UniProtKB-SubCell"/>
</dbReference>
<dbReference type="InterPro" id="IPR000531">
    <property type="entry name" value="Beta-barrel_TonB"/>
</dbReference>
<dbReference type="NCBIfam" id="TIGR04057">
    <property type="entry name" value="SusC_RagA_signa"/>
    <property type="match status" value="1"/>
</dbReference>
<dbReference type="Gene3D" id="2.170.130.10">
    <property type="entry name" value="TonB-dependent receptor, plug domain"/>
    <property type="match status" value="1"/>
</dbReference>
<evidence type="ECO:0000256" key="8">
    <source>
        <dbReference type="ARBA" id="ARBA00023136"/>
    </source>
</evidence>
<evidence type="ECO:0000259" key="13">
    <source>
        <dbReference type="SMART" id="SM00965"/>
    </source>
</evidence>
<keyword evidence="4" id="KW-0410">Iron transport</keyword>
<dbReference type="RefSeq" id="WP_229782925.1">
    <property type="nucleotide sequence ID" value="NZ_AP028155.1"/>
</dbReference>
<keyword evidence="8 10" id="KW-0472">Membrane</keyword>
<feature type="domain" description="Secretin/TonB short N-terminal" evidence="13">
    <location>
        <begin position="48"/>
        <end position="99"/>
    </location>
</feature>
<dbReference type="SUPFAM" id="SSF49464">
    <property type="entry name" value="Carboxypeptidase regulatory domain-like"/>
    <property type="match status" value="1"/>
</dbReference>
<dbReference type="InterPro" id="IPR023997">
    <property type="entry name" value="TonB-dep_OMP_SusC/RagA_CS"/>
</dbReference>
<dbReference type="AlphaFoldDB" id="A0A7W6HVP6"/>
<evidence type="ECO:0000256" key="11">
    <source>
        <dbReference type="RuleBase" id="RU003357"/>
    </source>
</evidence>
<dbReference type="GeneID" id="93100314"/>
<keyword evidence="4" id="KW-0406">Ion transport</keyword>
<dbReference type="Gene3D" id="2.40.170.20">
    <property type="entry name" value="TonB-dependent receptor, beta-barrel domain"/>
    <property type="match status" value="1"/>
</dbReference>
<evidence type="ECO:0000313" key="15">
    <source>
        <dbReference type="Proteomes" id="UP000546007"/>
    </source>
</evidence>
<dbReference type="Gene3D" id="2.60.40.1120">
    <property type="entry name" value="Carboxypeptidase-like, regulatory domain"/>
    <property type="match status" value="1"/>
</dbReference>
<keyword evidence="5 10" id="KW-0812">Transmembrane</keyword>
<name>A0A7W6HVP6_9BACT</name>
<dbReference type="Pfam" id="PF00593">
    <property type="entry name" value="TonB_dep_Rec_b-barrel"/>
    <property type="match status" value="1"/>
</dbReference>
<comment type="similarity">
    <text evidence="10 11">Belongs to the TonB-dependent receptor family.</text>
</comment>
<evidence type="ECO:0000256" key="6">
    <source>
        <dbReference type="ARBA" id="ARBA00023004"/>
    </source>
</evidence>
<evidence type="ECO:0000256" key="5">
    <source>
        <dbReference type="ARBA" id="ARBA00022692"/>
    </source>
</evidence>
<keyword evidence="6" id="KW-0408">Iron</keyword>
<protein>
    <submittedName>
        <fullName evidence="14">TonB-linked SusC/RagA family outer membrane protein</fullName>
    </submittedName>
</protein>
<evidence type="ECO:0000256" key="1">
    <source>
        <dbReference type="ARBA" id="ARBA00004571"/>
    </source>
</evidence>
<dbReference type="Pfam" id="PF07715">
    <property type="entry name" value="Plug"/>
    <property type="match status" value="1"/>
</dbReference>
<evidence type="ECO:0000256" key="7">
    <source>
        <dbReference type="ARBA" id="ARBA00023077"/>
    </source>
</evidence>
<dbReference type="SMART" id="SM00965">
    <property type="entry name" value="STN"/>
    <property type="match status" value="1"/>
</dbReference>
<dbReference type="Proteomes" id="UP000546007">
    <property type="component" value="Unassembled WGS sequence"/>
</dbReference>
<keyword evidence="2 10" id="KW-0813">Transport</keyword>
<accession>A0A7W6HVP6</accession>
<dbReference type="Pfam" id="PF13715">
    <property type="entry name" value="CarbopepD_reg_2"/>
    <property type="match status" value="1"/>
</dbReference>
<comment type="subcellular location">
    <subcellularLocation>
        <location evidence="1 10">Cell outer membrane</location>
        <topology evidence="1 10">Multi-pass membrane protein</topology>
    </subcellularLocation>
</comment>
<evidence type="ECO:0000256" key="3">
    <source>
        <dbReference type="ARBA" id="ARBA00022452"/>
    </source>
</evidence>
<feature type="chain" id="PRO_5030635005" evidence="12">
    <location>
        <begin position="18"/>
        <end position="1110"/>
    </location>
</feature>
<dbReference type="SUPFAM" id="SSF56935">
    <property type="entry name" value="Porins"/>
    <property type="match status" value="1"/>
</dbReference>
<dbReference type="InterPro" id="IPR039426">
    <property type="entry name" value="TonB-dep_rcpt-like"/>
</dbReference>
<keyword evidence="7 11" id="KW-0798">TonB box</keyword>
<gene>
    <name evidence="14" type="ORF">GGR14_001582</name>
</gene>
<dbReference type="PROSITE" id="PS51257">
    <property type="entry name" value="PROKAR_LIPOPROTEIN"/>
    <property type="match status" value="1"/>
</dbReference>
<evidence type="ECO:0000313" key="14">
    <source>
        <dbReference type="EMBL" id="MBB4025798.1"/>
    </source>
</evidence>
<dbReference type="NCBIfam" id="TIGR04056">
    <property type="entry name" value="OMP_RagA_SusC"/>
    <property type="match status" value="1"/>
</dbReference>
<evidence type="ECO:0000256" key="10">
    <source>
        <dbReference type="PROSITE-ProRule" id="PRU01360"/>
    </source>
</evidence>
<dbReference type="InterPro" id="IPR036942">
    <property type="entry name" value="Beta-barrel_TonB_sf"/>
</dbReference>
<dbReference type="InterPro" id="IPR037066">
    <property type="entry name" value="Plug_dom_sf"/>
</dbReference>